<keyword evidence="3" id="KW-1185">Reference proteome</keyword>
<dbReference type="Pfam" id="PF00583">
    <property type="entry name" value="Acetyltransf_1"/>
    <property type="match status" value="1"/>
</dbReference>
<dbReference type="Gene3D" id="3.40.630.30">
    <property type="match status" value="1"/>
</dbReference>
<accession>A0A553G3J9</accession>
<dbReference type="Proteomes" id="UP000320443">
    <property type="component" value="Unassembled WGS sequence"/>
</dbReference>
<dbReference type="InterPro" id="IPR000182">
    <property type="entry name" value="GNAT_dom"/>
</dbReference>
<evidence type="ECO:0000259" key="1">
    <source>
        <dbReference type="PROSITE" id="PS51186"/>
    </source>
</evidence>
<dbReference type="EMBL" id="VKDK01000002">
    <property type="protein sequence ID" value="TRX64081.1"/>
    <property type="molecule type" value="Genomic_DNA"/>
</dbReference>
<dbReference type="PROSITE" id="PS51186">
    <property type="entry name" value="GNAT"/>
    <property type="match status" value="1"/>
</dbReference>
<evidence type="ECO:0000313" key="3">
    <source>
        <dbReference type="Proteomes" id="UP000320443"/>
    </source>
</evidence>
<feature type="domain" description="N-acetyltransferase" evidence="1">
    <location>
        <begin position="207"/>
        <end position="361"/>
    </location>
</feature>
<comment type="caution">
    <text evidence="2">The sequence shown here is derived from an EMBL/GenBank/DDBJ whole genome shotgun (WGS) entry which is preliminary data.</text>
</comment>
<sequence length="361" mass="39561">MFVQIVAPPGSSSAEPADCLRSFVFDANLASQEASGDPAASGSPRRVLQRLQGSTESRTYLFGLTDSALGPAGELGLPVISAAEPSPEVDFDGFIHISLPLLEETENADIECVLAADLLPLPGEELEPEALDVTRALAREALRITRQLGRTTAQVGMLYPPDADHTYDPMSQAYLELGFRRKHAERQMFVEIAPTPPVVGAQVWPDYDIPEELLDDVLRLLTLASTDAVYGDLSVEPIVWTRQRLNEAHARLRSRKAHTLLVGIVEKGRVVALTELSRHGDADPEVCEWTLTVTDREQRRRGLATRAKQHAQYAVAHHWPDVRRAYCSVAQADPAMNALYKRLGAHVISASSAYELTVENG</sequence>
<dbReference type="InterPro" id="IPR016181">
    <property type="entry name" value="Acyl_CoA_acyltransferase"/>
</dbReference>
<name>A0A553G3J9_9CORY</name>
<dbReference type="AlphaFoldDB" id="A0A553G3J9"/>
<proteinExistence type="predicted"/>
<gene>
    <name evidence="2" type="ORF">FNY97_01805</name>
</gene>
<reference evidence="2 3" key="1">
    <citation type="submission" date="2019-07" db="EMBL/GenBank/DDBJ databases">
        <title>Draft genome of C. aurimucosum strain 2274.</title>
        <authorList>
            <person name="Pacheco L.G.C."/>
            <person name="Aguiar E.R.G.R."/>
            <person name="Santos C.S."/>
            <person name="Rocha D.J.P.G."/>
            <person name="Sant'Anna L.O."/>
            <person name="Mattos-Guaraldi A.L."/>
            <person name="Santos L.S."/>
        </authorList>
    </citation>
    <scope>NUCLEOTIDE SEQUENCE [LARGE SCALE GENOMIC DNA]</scope>
    <source>
        <strain evidence="2 3">2274</strain>
    </source>
</reference>
<dbReference type="GO" id="GO:0016747">
    <property type="term" value="F:acyltransferase activity, transferring groups other than amino-acyl groups"/>
    <property type="evidence" value="ECO:0007669"/>
    <property type="project" value="InterPro"/>
</dbReference>
<dbReference type="SUPFAM" id="SSF55729">
    <property type="entry name" value="Acyl-CoA N-acyltransferases (Nat)"/>
    <property type="match status" value="1"/>
</dbReference>
<protein>
    <submittedName>
        <fullName evidence="2">GNAT family N-acetyltransferase</fullName>
    </submittedName>
</protein>
<evidence type="ECO:0000313" key="2">
    <source>
        <dbReference type="EMBL" id="TRX64081.1"/>
    </source>
</evidence>
<dbReference type="RefSeq" id="WP_144012957.1">
    <property type="nucleotide sequence ID" value="NZ_VKDK01000002.1"/>
</dbReference>
<organism evidence="2 3">
    <name type="scientific">Corynebacterium hiratae</name>
    <dbReference type="NCBI Taxonomy" id="3139423"/>
    <lineage>
        <taxon>Bacteria</taxon>
        <taxon>Bacillati</taxon>
        <taxon>Actinomycetota</taxon>
        <taxon>Actinomycetes</taxon>
        <taxon>Mycobacteriales</taxon>
        <taxon>Corynebacteriaceae</taxon>
        <taxon>Corynebacterium</taxon>
    </lineage>
</organism>